<dbReference type="RefSeq" id="WP_145666861.1">
    <property type="nucleotide sequence ID" value="NZ_VIWO01000002.1"/>
</dbReference>
<dbReference type="Pfam" id="PF22725">
    <property type="entry name" value="GFO_IDH_MocA_C3"/>
    <property type="match status" value="1"/>
</dbReference>
<dbReference type="Pfam" id="PF19051">
    <property type="entry name" value="GFO_IDH_MocA_C2"/>
    <property type="match status" value="1"/>
</dbReference>
<dbReference type="PANTHER" id="PTHR43818">
    <property type="entry name" value="BCDNA.GH03377"/>
    <property type="match status" value="1"/>
</dbReference>
<evidence type="ECO:0000259" key="3">
    <source>
        <dbReference type="Pfam" id="PF19051"/>
    </source>
</evidence>
<feature type="domain" description="GFO/IDH/MocA-like oxidoreductase" evidence="4">
    <location>
        <begin position="178"/>
        <end position="330"/>
    </location>
</feature>
<feature type="domain" description="Gfo/Idh/MocA-like oxidoreductase bacterial type C-terminal" evidence="3">
    <location>
        <begin position="366"/>
        <end position="448"/>
    </location>
</feature>
<keyword evidence="1" id="KW-0732">Signal</keyword>
<evidence type="ECO:0000259" key="4">
    <source>
        <dbReference type="Pfam" id="PF22725"/>
    </source>
</evidence>
<feature type="signal peptide" evidence="1">
    <location>
        <begin position="1"/>
        <end position="28"/>
    </location>
</feature>
<dbReference type="NCBIfam" id="TIGR01409">
    <property type="entry name" value="TAT_signal_seq"/>
    <property type="match status" value="1"/>
</dbReference>
<dbReference type="InterPro" id="IPR050463">
    <property type="entry name" value="Gfo/Idh/MocA_oxidrdct_glycsds"/>
</dbReference>
<dbReference type="EMBL" id="VIWO01000002">
    <property type="protein sequence ID" value="TWF42715.1"/>
    <property type="molecule type" value="Genomic_DNA"/>
</dbReference>
<dbReference type="InterPro" id="IPR006311">
    <property type="entry name" value="TAT_signal"/>
</dbReference>
<keyword evidence="6" id="KW-1185">Reference proteome</keyword>
<dbReference type="InterPro" id="IPR043906">
    <property type="entry name" value="Gfo/Idh/MocA_OxRdtase_bact_C"/>
</dbReference>
<name>A0A561PX95_9BACT</name>
<dbReference type="PANTHER" id="PTHR43818:SF5">
    <property type="entry name" value="OXIDOREDUCTASE FAMILY PROTEIN"/>
    <property type="match status" value="1"/>
</dbReference>
<evidence type="ECO:0000313" key="6">
    <source>
        <dbReference type="Proteomes" id="UP000320811"/>
    </source>
</evidence>
<dbReference type="Pfam" id="PF01408">
    <property type="entry name" value="GFO_IDH_MocA"/>
    <property type="match status" value="1"/>
</dbReference>
<evidence type="ECO:0000256" key="1">
    <source>
        <dbReference type="SAM" id="SignalP"/>
    </source>
</evidence>
<dbReference type="InterPro" id="IPR036291">
    <property type="entry name" value="NAD(P)-bd_dom_sf"/>
</dbReference>
<evidence type="ECO:0000313" key="5">
    <source>
        <dbReference type="EMBL" id="TWF42715.1"/>
    </source>
</evidence>
<accession>A0A561PX95</accession>
<evidence type="ECO:0000259" key="2">
    <source>
        <dbReference type="Pfam" id="PF01408"/>
    </source>
</evidence>
<reference evidence="5 6" key="1">
    <citation type="submission" date="2019-06" db="EMBL/GenBank/DDBJ databases">
        <title>Sorghum-associated microbial communities from plants grown in Nebraska, USA.</title>
        <authorList>
            <person name="Schachtman D."/>
        </authorList>
    </citation>
    <scope>NUCLEOTIDE SEQUENCE [LARGE SCALE GENOMIC DNA]</scope>
    <source>
        <strain evidence="5 6">1209</strain>
    </source>
</reference>
<dbReference type="Gene3D" id="3.30.360.10">
    <property type="entry name" value="Dihydrodipicolinate Reductase, domain 2"/>
    <property type="match status" value="1"/>
</dbReference>
<dbReference type="InterPro" id="IPR019546">
    <property type="entry name" value="TAT_signal_bac_arc"/>
</dbReference>
<dbReference type="SUPFAM" id="SSF55347">
    <property type="entry name" value="Glyceraldehyde-3-phosphate dehydrogenase-like, C-terminal domain"/>
    <property type="match status" value="1"/>
</dbReference>
<dbReference type="OrthoDB" id="726883at2"/>
<organism evidence="5 6">
    <name type="scientific">Chitinophaga polysaccharea</name>
    <dbReference type="NCBI Taxonomy" id="1293035"/>
    <lineage>
        <taxon>Bacteria</taxon>
        <taxon>Pseudomonadati</taxon>
        <taxon>Bacteroidota</taxon>
        <taxon>Chitinophagia</taxon>
        <taxon>Chitinophagales</taxon>
        <taxon>Chitinophagaceae</taxon>
        <taxon>Chitinophaga</taxon>
    </lineage>
</organism>
<dbReference type="Gene3D" id="3.40.50.720">
    <property type="entry name" value="NAD(P)-binding Rossmann-like Domain"/>
    <property type="match status" value="1"/>
</dbReference>
<dbReference type="AlphaFoldDB" id="A0A561PX95"/>
<dbReference type="PROSITE" id="PS51318">
    <property type="entry name" value="TAT"/>
    <property type="match status" value="1"/>
</dbReference>
<dbReference type="SUPFAM" id="SSF51735">
    <property type="entry name" value="NAD(P)-binding Rossmann-fold domains"/>
    <property type="match status" value="1"/>
</dbReference>
<proteinExistence type="predicted"/>
<feature type="domain" description="Gfo/Idh/MocA-like oxidoreductase N-terminal" evidence="2">
    <location>
        <begin position="38"/>
        <end position="163"/>
    </location>
</feature>
<gene>
    <name evidence="5" type="ORF">FHW36_102476</name>
</gene>
<dbReference type="GO" id="GO:0000166">
    <property type="term" value="F:nucleotide binding"/>
    <property type="evidence" value="ECO:0007669"/>
    <property type="project" value="InterPro"/>
</dbReference>
<dbReference type="InterPro" id="IPR000683">
    <property type="entry name" value="Gfo/Idh/MocA-like_OxRdtase_N"/>
</dbReference>
<protein>
    <submittedName>
        <fullName evidence="5">Secreted protein</fullName>
    </submittedName>
</protein>
<sequence>MHHFNINRRRFLKGATATLALSAIGASALDFIYPDKPLRVALIGTGWYGKSDLFRLIQVAPVKVIALCDVDKNMLQAAADMVRQRQVSHETPRLYTDYRKLLSENELDIVLIGTPDHWHALQTIAALESGANVYVQKPISVDVIEGEAMVAAARKYGKVVQVGTQRKSTPHLIDAKKNIVDAGLLGKVSHVEMCCYYHMRNNGNPPVQAVPDYFDYEMWTGPAPLRPYDGLPHVRWWRTFMEYGNGIMGDMCIHMFDTVRWMLQLGWPKRISSTGGIYVQKEGKSNIADTQSAIFEYEGLNCVWQHRTWGTPADPKYPWAFKLYGEKGTLTASTMSYDFIPADNGAPIHKDVVYEKEKYPEDLTEPAIELNAAPATRLHMLNFLGAIKNGGRPVADIEEGHISTASCILANISMQLGRPVVYNPQQRIITGDPAATALLQRPYRSPWQHPLV</sequence>
<dbReference type="Proteomes" id="UP000320811">
    <property type="component" value="Unassembled WGS sequence"/>
</dbReference>
<dbReference type="InterPro" id="IPR055170">
    <property type="entry name" value="GFO_IDH_MocA-like_dom"/>
</dbReference>
<comment type="caution">
    <text evidence="5">The sequence shown here is derived from an EMBL/GenBank/DDBJ whole genome shotgun (WGS) entry which is preliminary data.</text>
</comment>
<feature type="chain" id="PRO_5021936990" evidence="1">
    <location>
        <begin position="29"/>
        <end position="452"/>
    </location>
</feature>